<feature type="domain" description="Fungal-type protein kinase" evidence="2">
    <location>
        <begin position="373"/>
        <end position="601"/>
    </location>
</feature>
<proteinExistence type="predicted"/>
<organism evidence="3 4">
    <name type="scientific">Blastomyces gilchristii (strain SLH14081)</name>
    <name type="common">Blastomyces dermatitidis</name>
    <dbReference type="NCBI Taxonomy" id="559298"/>
    <lineage>
        <taxon>Eukaryota</taxon>
        <taxon>Fungi</taxon>
        <taxon>Dikarya</taxon>
        <taxon>Ascomycota</taxon>
        <taxon>Pezizomycotina</taxon>
        <taxon>Eurotiomycetes</taxon>
        <taxon>Eurotiomycetidae</taxon>
        <taxon>Onygenales</taxon>
        <taxon>Ajellomycetaceae</taxon>
        <taxon>Blastomyces</taxon>
    </lineage>
</organism>
<accession>A0A179U6C2</accession>
<sequence>MAELSQGDRDIIKNHPLTNSVNSLQGVLQEAEKIYESRPLNSLDQLYQGATSGLLSALQGEDAAYSLRSRMSDGNVASDLAQLVERLQKAKGNFRYYEYRLLVCLVIQRPPDIELQSVEKWNIDIWKAIFNLIVTIPRTTPSASIPPSFDNTPVKSTSSSQKGSKQTLELVNPRIFEEIHDCKFQDVEGFFNKYFEGKDWSSKADAICQHVLASDKDLLLKSCGIYYTTASKADLTGSKTEQQVDLLLRARGESLSQNKHDWRDILVVDELKKSKEEIRIKGTLLQMSRYVHEIFSAQLIWHSGIINIDTDSRQFFQVLVSYTMMSDKKLGLDIFIVRDEGGSKSITVKEPGNSEEKMLQLGEMLSFQHVIMSDKRQPEAEVLKLAGQKNVQGVARIIGHSVITSIADMRCGLTFNNKQHDFKSAPPSTPFFFHQSQLLTEPCRLDLHQKSSSIKHRSPDKGMQTFKRSRSINQLSRDTQQEHEPINQLSQDTQQENELAFSIQSAHKPSLFDRDGEELYDNRVLHCLVISPAGRSIYRYKSPLELLKALRDVIKAHQPLYLDGNILHQDISENNIIIINPDKTDDLSDMLIDLDLAKEVDSR</sequence>
<dbReference type="EMBL" id="GG657448">
    <property type="protein sequence ID" value="OAT03555.1"/>
    <property type="molecule type" value="Genomic_DNA"/>
</dbReference>
<evidence type="ECO:0000313" key="3">
    <source>
        <dbReference type="EMBL" id="OAT03555.1"/>
    </source>
</evidence>
<dbReference type="KEGG" id="bgh:BDBG_16074"/>
<dbReference type="PANTHER" id="PTHR38248:SF2">
    <property type="entry name" value="FUNK1 11"/>
    <property type="match status" value="1"/>
</dbReference>
<feature type="compositionally biased region" description="Polar residues" evidence="1">
    <location>
        <begin position="144"/>
        <end position="154"/>
    </location>
</feature>
<evidence type="ECO:0000259" key="2">
    <source>
        <dbReference type="Pfam" id="PF17667"/>
    </source>
</evidence>
<dbReference type="AlphaFoldDB" id="A0A179U6C2"/>
<gene>
    <name evidence="3" type="ORF">BDBG_16074</name>
</gene>
<protein>
    <recommendedName>
        <fullName evidence="2">Fungal-type protein kinase domain-containing protein</fullName>
    </recommendedName>
</protein>
<evidence type="ECO:0000256" key="1">
    <source>
        <dbReference type="SAM" id="MobiDB-lite"/>
    </source>
</evidence>
<feature type="compositionally biased region" description="Polar residues" evidence="1">
    <location>
        <begin position="487"/>
        <end position="497"/>
    </location>
</feature>
<dbReference type="Proteomes" id="UP000002038">
    <property type="component" value="Unassembled WGS sequence"/>
</dbReference>
<dbReference type="GeneID" id="42528316"/>
<dbReference type="SUPFAM" id="SSF56112">
    <property type="entry name" value="Protein kinase-like (PK-like)"/>
    <property type="match status" value="1"/>
</dbReference>
<feature type="domain" description="Fungal-type protein kinase" evidence="2">
    <location>
        <begin position="244"/>
        <end position="298"/>
    </location>
</feature>
<feature type="region of interest" description="Disordered" evidence="1">
    <location>
        <begin position="144"/>
        <end position="166"/>
    </location>
</feature>
<feature type="region of interest" description="Disordered" evidence="1">
    <location>
        <begin position="451"/>
        <end position="497"/>
    </location>
</feature>
<dbReference type="STRING" id="559298.A0A179U6C2"/>
<name>A0A179U6C2_BLAGS</name>
<feature type="compositionally biased region" description="Low complexity" evidence="1">
    <location>
        <begin position="155"/>
        <end position="166"/>
    </location>
</feature>
<dbReference type="OrthoDB" id="5584477at2759"/>
<dbReference type="RefSeq" id="XP_031575704.1">
    <property type="nucleotide sequence ID" value="XM_031724098.1"/>
</dbReference>
<evidence type="ECO:0000313" key="4">
    <source>
        <dbReference type="Proteomes" id="UP000002038"/>
    </source>
</evidence>
<keyword evidence="4" id="KW-1185">Reference proteome</keyword>
<dbReference type="VEuPathDB" id="FungiDB:BDBG_16074"/>
<dbReference type="PANTHER" id="PTHR38248">
    <property type="entry name" value="FUNK1 6"/>
    <property type="match status" value="1"/>
</dbReference>
<dbReference type="InterPro" id="IPR011009">
    <property type="entry name" value="Kinase-like_dom_sf"/>
</dbReference>
<reference evidence="4" key="1">
    <citation type="journal article" date="2015" name="PLoS Genet.">
        <title>The dynamic genome and transcriptome of the human fungal pathogen Blastomyces and close relative Emmonsia.</title>
        <authorList>
            <person name="Munoz J.F."/>
            <person name="Gauthier G.M."/>
            <person name="Desjardins C.A."/>
            <person name="Gallo J.E."/>
            <person name="Holder J."/>
            <person name="Sullivan T.D."/>
            <person name="Marty A.J."/>
            <person name="Carmen J.C."/>
            <person name="Chen Z."/>
            <person name="Ding L."/>
            <person name="Gujja S."/>
            <person name="Magrini V."/>
            <person name="Misas E."/>
            <person name="Mitreva M."/>
            <person name="Priest M."/>
            <person name="Saif S."/>
            <person name="Whiston E.A."/>
            <person name="Young S."/>
            <person name="Zeng Q."/>
            <person name="Goldman W.E."/>
            <person name="Mardis E.R."/>
            <person name="Taylor J.W."/>
            <person name="McEwen J.G."/>
            <person name="Clay O.K."/>
            <person name="Klein B.S."/>
            <person name="Cuomo C.A."/>
        </authorList>
    </citation>
    <scope>NUCLEOTIDE SEQUENCE [LARGE SCALE GENOMIC DNA]</scope>
    <source>
        <strain evidence="4">SLH14081</strain>
    </source>
</reference>
<dbReference type="InterPro" id="IPR040976">
    <property type="entry name" value="Pkinase_fungal"/>
</dbReference>
<dbReference type="Pfam" id="PF17667">
    <property type="entry name" value="Pkinase_fungal"/>
    <property type="match status" value="2"/>
</dbReference>